<evidence type="ECO:0000256" key="10">
    <source>
        <dbReference type="ARBA" id="ARBA00022989"/>
    </source>
</evidence>
<keyword evidence="4" id="KW-1003">Cell membrane</keyword>
<gene>
    <name evidence="15" type="ORF">HNR23_003364</name>
</gene>
<feature type="compositionally biased region" description="Acidic residues" evidence="13">
    <location>
        <begin position="1"/>
        <end position="11"/>
    </location>
</feature>
<dbReference type="GO" id="GO:0046872">
    <property type="term" value="F:metal ion binding"/>
    <property type="evidence" value="ECO:0007669"/>
    <property type="project" value="UniProtKB-KW"/>
</dbReference>
<evidence type="ECO:0000313" key="15">
    <source>
        <dbReference type="EMBL" id="MBB6173304.1"/>
    </source>
</evidence>
<comment type="similarity">
    <text evidence="3">Belongs to the peptidase M50B family.</text>
</comment>
<feature type="compositionally biased region" description="Acidic residues" evidence="13">
    <location>
        <begin position="43"/>
        <end position="56"/>
    </location>
</feature>
<evidence type="ECO:0000256" key="6">
    <source>
        <dbReference type="ARBA" id="ARBA00022692"/>
    </source>
</evidence>
<feature type="compositionally biased region" description="Low complexity" evidence="13">
    <location>
        <begin position="12"/>
        <end position="42"/>
    </location>
</feature>
<comment type="caution">
    <text evidence="15">The sequence shown here is derived from an EMBL/GenBank/DDBJ whole genome shotgun (WGS) entry which is preliminary data.</text>
</comment>
<dbReference type="RefSeq" id="WP_184076617.1">
    <property type="nucleotide sequence ID" value="NZ_JACHDS010000001.1"/>
</dbReference>
<sequence>MSTPEPTDDTGADPSADTATLATDTAAEPAGRTAGDAAAGDTAEAEDTAEAGDTAEDTAAASTGGADRSAFLPSPLFVLLLGVTALAGYFSWTRAEVDWTGDASTVYLPFVFILGGWIISLAVHEYAHALVAYLYGDRSLRGSAYLRLNPFRYRHLFAGLLMPVVFLLLGPLGLTGPALQVDRSAVPSRLERTVIALSGIIASLLLAVGFAAAVWLLVPSHMVTDNWMIGGLMFLCYLNATAALVNLLPVPGTDGFDAIAPYLPEPIARQGRDAGLFGVIAIFAVLWFPPVNAAFINFMFGLFDLVGMPQLDIGFGELLVQFWVS</sequence>
<evidence type="ECO:0000256" key="5">
    <source>
        <dbReference type="ARBA" id="ARBA00022670"/>
    </source>
</evidence>
<evidence type="ECO:0000256" key="8">
    <source>
        <dbReference type="ARBA" id="ARBA00022801"/>
    </source>
</evidence>
<evidence type="ECO:0000256" key="14">
    <source>
        <dbReference type="SAM" id="Phobius"/>
    </source>
</evidence>
<proteinExistence type="inferred from homology"/>
<comment type="subcellular location">
    <subcellularLocation>
        <location evidence="2">Cell membrane</location>
        <topology evidence="2">Multi-pass membrane protein</topology>
    </subcellularLocation>
</comment>
<keyword evidence="16" id="KW-1185">Reference proteome</keyword>
<comment type="cofactor">
    <cofactor evidence="1">
        <name>Zn(2+)</name>
        <dbReference type="ChEBI" id="CHEBI:29105"/>
    </cofactor>
</comment>
<dbReference type="PANTHER" id="PTHR35864:SF1">
    <property type="entry name" value="ZINC METALLOPROTEASE YWHC-RELATED"/>
    <property type="match status" value="1"/>
</dbReference>
<evidence type="ECO:0000256" key="11">
    <source>
        <dbReference type="ARBA" id="ARBA00023049"/>
    </source>
</evidence>
<keyword evidence="8" id="KW-0378">Hydrolase</keyword>
<dbReference type="GO" id="GO:0005886">
    <property type="term" value="C:plasma membrane"/>
    <property type="evidence" value="ECO:0007669"/>
    <property type="project" value="UniProtKB-SubCell"/>
</dbReference>
<keyword evidence="10 14" id="KW-1133">Transmembrane helix</keyword>
<feature type="transmembrane region" description="Helical" evidence="14">
    <location>
        <begin position="194"/>
        <end position="218"/>
    </location>
</feature>
<evidence type="ECO:0000256" key="4">
    <source>
        <dbReference type="ARBA" id="ARBA00022475"/>
    </source>
</evidence>
<evidence type="ECO:0000256" key="3">
    <source>
        <dbReference type="ARBA" id="ARBA00007931"/>
    </source>
</evidence>
<feature type="transmembrane region" description="Helical" evidence="14">
    <location>
        <begin position="227"/>
        <end position="248"/>
    </location>
</feature>
<dbReference type="AlphaFoldDB" id="A0A7W9YJH0"/>
<organism evidence="15 16">
    <name type="scientific">Nocardiopsis mwathae</name>
    <dbReference type="NCBI Taxonomy" id="1472723"/>
    <lineage>
        <taxon>Bacteria</taxon>
        <taxon>Bacillati</taxon>
        <taxon>Actinomycetota</taxon>
        <taxon>Actinomycetes</taxon>
        <taxon>Streptosporangiales</taxon>
        <taxon>Nocardiopsidaceae</taxon>
        <taxon>Nocardiopsis</taxon>
    </lineage>
</organism>
<keyword evidence="9" id="KW-0862">Zinc</keyword>
<feature type="transmembrane region" description="Helical" evidence="14">
    <location>
        <begin position="156"/>
        <end position="174"/>
    </location>
</feature>
<name>A0A7W9YJH0_9ACTN</name>
<reference evidence="15 16" key="1">
    <citation type="submission" date="2020-08" db="EMBL/GenBank/DDBJ databases">
        <title>Sequencing the genomes of 1000 actinobacteria strains.</title>
        <authorList>
            <person name="Klenk H.-P."/>
        </authorList>
    </citation>
    <scope>NUCLEOTIDE SEQUENCE [LARGE SCALE GENOMIC DNA]</scope>
    <source>
        <strain evidence="15 16">DSM 46659</strain>
    </source>
</reference>
<keyword evidence="6 14" id="KW-0812">Transmembrane</keyword>
<dbReference type="CDD" id="cd06158">
    <property type="entry name" value="S2P-M50_like_1"/>
    <property type="match status" value="1"/>
</dbReference>
<evidence type="ECO:0000313" key="16">
    <source>
        <dbReference type="Proteomes" id="UP000546642"/>
    </source>
</evidence>
<keyword evidence="11" id="KW-0482">Metalloprotease</keyword>
<evidence type="ECO:0000256" key="12">
    <source>
        <dbReference type="ARBA" id="ARBA00023136"/>
    </source>
</evidence>
<dbReference type="GO" id="GO:0006508">
    <property type="term" value="P:proteolysis"/>
    <property type="evidence" value="ECO:0007669"/>
    <property type="project" value="UniProtKB-KW"/>
</dbReference>
<accession>A0A7W9YJH0</accession>
<protein>
    <submittedName>
        <fullName evidence="15">Zn-dependent protease</fullName>
    </submittedName>
</protein>
<feature type="transmembrane region" description="Helical" evidence="14">
    <location>
        <begin position="110"/>
        <end position="135"/>
    </location>
</feature>
<evidence type="ECO:0000256" key="2">
    <source>
        <dbReference type="ARBA" id="ARBA00004651"/>
    </source>
</evidence>
<dbReference type="InterPro" id="IPR052348">
    <property type="entry name" value="Metallopeptidase_M50B"/>
</dbReference>
<feature type="transmembrane region" description="Helical" evidence="14">
    <location>
        <begin position="70"/>
        <end position="90"/>
    </location>
</feature>
<dbReference type="Proteomes" id="UP000546642">
    <property type="component" value="Unassembled WGS sequence"/>
</dbReference>
<evidence type="ECO:0000256" key="1">
    <source>
        <dbReference type="ARBA" id="ARBA00001947"/>
    </source>
</evidence>
<dbReference type="EMBL" id="JACHDS010000001">
    <property type="protein sequence ID" value="MBB6173304.1"/>
    <property type="molecule type" value="Genomic_DNA"/>
</dbReference>
<feature type="region of interest" description="Disordered" evidence="13">
    <location>
        <begin position="1"/>
        <end position="65"/>
    </location>
</feature>
<evidence type="ECO:0000256" key="9">
    <source>
        <dbReference type="ARBA" id="ARBA00022833"/>
    </source>
</evidence>
<dbReference type="PANTHER" id="PTHR35864">
    <property type="entry name" value="ZINC METALLOPROTEASE MJ0611-RELATED"/>
    <property type="match status" value="1"/>
</dbReference>
<dbReference type="InterPro" id="IPR044537">
    <property type="entry name" value="Rip2-like"/>
</dbReference>
<keyword evidence="5 15" id="KW-0645">Protease</keyword>
<keyword evidence="7" id="KW-0479">Metal-binding</keyword>
<evidence type="ECO:0000256" key="13">
    <source>
        <dbReference type="SAM" id="MobiDB-lite"/>
    </source>
</evidence>
<feature type="transmembrane region" description="Helical" evidence="14">
    <location>
        <begin position="274"/>
        <end position="300"/>
    </location>
</feature>
<evidence type="ECO:0000256" key="7">
    <source>
        <dbReference type="ARBA" id="ARBA00022723"/>
    </source>
</evidence>
<dbReference type="GO" id="GO:0008237">
    <property type="term" value="F:metallopeptidase activity"/>
    <property type="evidence" value="ECO:0007669"/>
    <property type="project" value="UniProtKB-KW"/>
</dbReference>
<keyword evidence="12 14" id="KW-0472">Membrane</keyword>